<dbReference type="PANTHER" id="PTHR44051:SF8">
    <property type="entry name" value="GLUTATHIONE S-TRANSFERASE GSTA"/>
    <property type="match status" value="1"/>
</dbReference>
<feature type="domain" description="GST C-terminal" evidence="2">
    <location>
        <begin position="90"/>
        <end position="219"/>
    </location>
</feature>
<protein>
    <submittedName>
        <fullName evidence="3">Glutathione S-transferase family protein</fullName>
    </submittedName>
</protein>
<dbReference type="Pfam" id="PF00043">
    <property type="entry name" value="GST_C"/>
    <property type="match status" value="1"/>
</dbReference>
<evidence type="ECO:0000259" key="1">
    <source>
        <dbReference type="PROSITE" id="PS50404"/>
    </source>
</evidence>
<proteinExistence type="predicted"/>
<dbReference type="InterPro" id="IPR004046">
    <property type="entry name" value="GST_C"/>
</dbReference>
<dbReference type="InterPro" id="IPR036282">
    <property type="entry name" value="Glutathione-S-Trfase_C_sf"/>
</dbReference>
<evidence type="ECO:0000313" key="4">
    <source>
        <dbReference type="Proteomes" id="UP001596103"/>
    </source>
</evidence>
<dbReference type="PROSITE" id="PS50404">
    <property type="entry name" value="GST_NTER"/>
    <property type="match status" value="1"/>
</dbReference>
<keyword evidence="4" id="KW-1185">Reference proteome</keyword>
<dbReference type="RefSeq" id="WP_377715148.1">
    <property type="nucleotide sequence ID" value="NZ_JBHSMP010000038.1"/>
</dbReference>
<dbReference type="SFLD" id="SFLDG00358">
    <property type="entry name" value="Main_(cytGST)"/>
    <property type="match status" value="1"/>
</dbReference>
<comment type="caution">
    <text evidence="3">The sequence shown here is derived from an EMBL/GenBank/DDBJ whole genome shotgun (WGS) entry which is preliminary data.</text>
</comment>
<dbReference type="EMBL" id="JBHSMP010000038">
    <property type="protein sequence ID" value="MFC5431709.1"/>
    <property type="molecule type" value="Genomic_DNA"/>
</dbReference>
<accession>A0ABW0JF30</accession>
<gene>
    <name evidence="3" type="ORF">ACFPTO_23360</name>
</gene>
<dbReference type="Pfam" id="PF13409">
    <property type="entry name" value="GST_N_2"/>
    <property type="match status" value="1"/>
</dbReference>
<evidence type="ECO:0000313" key="3">
    <source>
        <dbReference type="EMBL" id="MFC5431709.1"/>
    </source>
</evidence>
<dbReference type="Gene3D" id="1.20.1050.10">
    <property type="match status" value="1"/>
</dbReference>
<dbReference type="InterPro" id="IPR004045">
    <property type="entry name" value="Glutathione_S-Trfase_N"/>
</dbReference>
<reference evidence="4" key="1">
    <citation type="journal article" date="2019" name="Int. J. Syst. Evol. Microbiol.">
        <title>The Global Catalogue of Microorganisms (GCM) 10K type strain sequencing project: providing services to taxonomists for standard genome sequencing and annotation.</title>
        <authorList>
            <consortium name="The Broad Institute Genomics Platform"/>
            <consortium name="The Broad Institute Genome Sequencing Center for Infectious Disease"/>
            <person name="Wu L."/>
            <person name="Ma J."/>
        </authorList>
    </citation>
    <scope>NUCLEOTIDE SEQUENCE [LARGE SCALE GENOMIC DNA]</scope>
    <source>
        <strain evidence="4">CCUG 56042</strain>
    </source>
</reference>
<dbReference type="PANTHER" id="PTHR44051">
    <property type="entry name" value="GLUTATHIONE S-TRANSFERASE-RELATED"/>
    <property type="match status" value="1"/>
</dbReference>
<dbReference type="Gene3D" id="3.40.30.10">
    <property type="entry name" value="Glutaredoxin"/>
    <property type="match status" value="1"/>
</dbReference>
<dbReference type="PROSITE" id="PS50405">
    <property type="entry name" value="GST_CTER"/>
    <property type="match status" value="1"/>
</dbReference>
<dbReference type="SUPFAM" id="SSF52833">
    <property type="entry name" value="Thioredoxin-like"/>
    <property type="match status" value="1"/>
</dbReference>
<sequence length="219" mass="24316">MSQTTLLLHDADSPAPRCLRMYLLEKGLHIPSVMVDVFSGENRRAPFTDLNPAGQTPALTLPDGSALAESVAIVEYLEELYPEPALIGATPLERAVCRQWWRRVELNITEFIHNAFHYAEGIGRFRTRIPVVPEAADGLKRVAQDRLAWLDAMMGAGPYLCGQRLTAADIWLYVWLDFGASVGQPFDRGLPHIGPWFDRMAARPSAEASRKPFVDSATA</sequence>
<dbReference type="SUPFAM" id="SSF47616">
    <property type="entry name" value="GST C-terminal domain-like"/>
    <property type="match status" value="1"/>
</dbReference>
<dbReference type="InterPro" id="IPR036249">
    <property type="entry name" value="Thioredoxin-like_sf"/>
</dbReference>
<organism evidence="3 4">
    <name type="scientific">Paraburkholderia denitrificans</name>
    <dbReference type="NCBI Taxonomy" id="694025"/>
    <lineage>
        <taxon>Bacteria</taxon>
        <taxon>Pseudomonadati</taxon>
        <taxon>Pseudomonadota</taxon>
        <taxon>Betaproteobacteria</taxon>
        <taxon>Burkholderiales</taxon>
        <taxon>Burkholderiaceae</taxon>
        <taxon>Paraburkholderia</taxon>
    </lineage>
</organism>
<dbReference type="Proteomes" id="UP001596103">
    <property type="component" value="Unassembled WGS sequence"/>
</dbReference>
<name>A0ABW0JF30_9BURK</name>
<feature type="domain" description="GST N-terminal" evidence="1">
    <location>
        <begin position="3"/>
        <end position="85"/>
    </location>
</feature>
<evidence type="ECO:0000259" key="2">
    <source>
        <dbReference type="PROSITE" id="PS50405"/>
    </source>
</evidence>
<dbReference type="SFLD" id="SFLDS00019">
    <property type="entry name" value="Glutathione_Transferase_(cytos"/>
    <property type="match status" value="1"/>
</dbReference>
<dbReference type="InterPro" id="IPR034345">
    <property type="entry name" value="Gtt2-like_N"/>
</dbReference>
<dbReference type="CDD" id="cd03051">
    <property type="entry name" value="GST_N_GTT2_like"/>
    <property type="match status" value="1"/>
</dbReference>
<dbReference type="InterPro" id="IPR040079">
    <property type="entry name" value="Glutathione_S-Trfase"/>
</dbReference>
<dbReference type="InterPro" id="IPR010987">
    <property type="entry name" value="Glutathione-S-Trfase_C-like"/>
</dbReference>